<feature type="domain" description="EAL" evidence="6">
    <location>
        <begin position="452"/>
        <end position="706"/>
    </location>
</feature>
<dbReference type="Pfam" id="PF00072">
    <property type="entry name" value="Response_reg"/>
    <property type="match status" value="1"/>
</dbReference>
<dbReference type="EC" id="3.1.4.52" evidence="1"/>
<dbReference type="InterPro" id="IPR035919">
    <property type="entry name" value="EAL_sf"/>
</dbReference>
<dbReference type="SMART" id="SM00267">
    <property type="entry name" value="GGDEF"/>
    <property type="match status" value="1"/>
</dbReference>
<feature type="modified residue" description="4-aspartylphosphate" evidence="3">
    <location>
        <position position="59"/>
    </location>
</feature>
<evidence type="ECO:0000256" key="2">
    <source>
        <dbReference type="ARBA" id="ARBA00022636"/>
    </source>
</evidence>
<dbReference type="Gene3D" id="3.30.450.20">
    <property type="entry name" value="PAS domain"/>
    <property type="match status" value="1"/>
</dbReference>
<dbReference type="CDD" id="cd01948">
    <property type="entry name" value="EAL"/>
    <property type="match status" value="1"/>
</dbReference>
<dbReference type="RefSeq" id="WP_023494025.1">
    <property type="nucleotide sequence ID" value="NZ_AYLO01000040.1"/>
</dbReference>
<dbReference type="PANTHER" id="PTHR44757:SF2">
    <property type="entry name" value="BIOFILM ARCHITECTURE MAINTENANCE PROTEIN MBAA"/>
    <property type="match status" value="1"/>
</dbReference>
<dbReference type="eggNOG" id="COG5001">
    <property type="taxonomic scope" value="Bacteria"/>
</dbReference>
<dbReference type="CDD" id="cd01949">
    <property type="entry name" value="GGDEF"/>
    <property type="match status" value="1"/>
</dbReference>
<dbReference type="InterPro" id="IPR011006">
    <property type="entry name" value="CheY-like_superfamily"/>
</dbReference>
<reference evidence="8 9" key="1">
    <citation type="journal article" date="2013" name="Genome Announc.">
        <title>Draft Genome Sequence of the Methanotrophic Gammaproteobacterium Methyloglobulus morosus DSM 22980 Strain KoM1.</title>
        <authorList>
            <person name="Poehlein A."/>
            <person name="Deutzmann J.S."/>
            <person name="Daniel R."/>
            <person name="Simeonova D.D."/>
        </authorList>
    </citation>
    <scope>NUCLEOTIDE SEQUENCE [LARGE SCALE GENOMIC DNA]</scope>
    <source>
        <strain evidence="8 9">KoM1</strain>
    </source>
</reference>
<dbReference type="GO" id="GO:0071111">
    <property type="term" value="F:cyclic-guanylate-specific phosphodiesterase activity"/>
    <property type="evidence" value="ECO:0007669"/>
    <property type="project" value="UniProtKB-EC"/>
</dbReference>
<dbReference type="AlphaFoldDB" id="V5E079"/>
<dbReference type="InterPro" id="IPR000160">
    <property type="entry name" value="GGDEF_dom"/>
</dbReference>
<dbReference type="InterPro" id="IPR043128">
    <property type="entry name" value="Rev_trsase/Diguanyl_cyclase"/>
</dbReference>
<evidence type="ECO:0000313" key="9">
    <source>
        <dbReference type="Proteomes" id="UP000017842"/>
    </source>
</evidence>
<dbReference type="SUPFAM" id="SSF55785">
    <property type="entry name" value="PYP-like sensor domain (PAS domain)"/>
    <property type="match status" value="1"/>
</dbReference>
<dbReference type="PROSITE" id="PS50110">
    <property type="entry name" value="RESPONSE_REGULATORY"/>
    <property type="match status" value="1"/>
</dbReference>
<dbReference type="Pfam" id="PF00563">
    <property type="entry name" value="EAL"/>
    <property type="match status" value="1"/>
</dbReference>
<dbReference type="InterPro" id="IPR001789">
    <property type="entry name" value="Sig_transdc_resp-reg_receiver"/>
</dbReference>
<keyword evidence="9" id="KW-1185">Reference proteome</keyword>
<dbReference type="Gene3D" id="2.10.70.100">
    <property type="match status" value="1"/>
</dbReference>
<dbReference type="STRING" id="1116472.MGMO_41c00220"/>
<dbReference type="EMBL" id="AYLO01000040">
    <property type="protein sequence ID" value="ESS72956.1"/>
    <property type="molecule type" value="Genomic_DNA"/>
</dbReference>
<dbReference type="InterPro" id="IPR035965">
    <property type="entry name" value="PAS-like_dom_sf"/>
</dbReference>
<dbReference type="Gene3D" id="3.20.20.450">
    <property type="entry name" value="EAL domain"/>
    <property type="match status" value="1"/>
</dbReference>
<dbReference type="SUPFAM" id="SSF52172">
    <property type="entry name" value="CheY-like"/>
    <property type="match status" value="1"/>
</dbReference>
<feature type="domain" description="Response regulatory" evidence="4">
    <location>
        <begin position="10"/>
        <end position="126"/>
    </location>
</feature>
<evidence type="ECO:0000259" key="4">
    <source>
        <dbReference type="PROSITE" id="PS50110"/>
    </source>
</evidence>
<dbReference type="PANTHER" id="PTHR44757">
    <property type="entry name" value="DIGUANYLATE CYCLASE DGCP"/>
    <property type="match status" value="1"/>
</dbReference>
<sequence>MNPTDASLPVVLLIDDDQTVHLWANRNLSEAGFKLISRFNGEEGVEAFKEESPNIVLVDIEMPIKNGFQTCAEIRSLPNGENIPLVIMTVTEDSQRIAQAYASGATDFVVKPFNWKILAQRLLYMVKASNNLLKLAKSERRLLRAKKMARLGDWEWQVNDEMLYWSDEIYSMVELDKREFSPSTHNFNQYIHKADIPYVGKHLANVIKTKGASDLEFRIITSGKKERYVSQHIEAVADHKAQLTGLVGTVQDITEFKAQENKIRHLAYYDEITQLPNRIFFLKFLAKTLELAQRNKHNFAILFLDLDGFKGINDTYGHQAGDHLLMEISKRLTEGLRCSDLASRYLDHFDQKVDVARLGGDEFIILLNDLTRPEDAAIVAERIQCWITEPIKLGDRLAYIGVSMGIAVYPDDGKDSEALLKNADIAMYHAKRTGKGQYRFFHETMAIKAKKRLEMETYMHNAVANNELCLYYQPVMEVASGRLIGAEALMRWESPQLGFLPPNDFIPLAEDNGLINQFGEWAIREVCRQHKAWQQLGLGNLAIAVNLSSLQFNQASFIPMVAGIIKEFGGNPTFLTFELTESMIMADTDNILEKLNNLKDLGIKLALDDFGTGYSSLRYLNRFPLDTLKIDRSFVKGLPDNADAAAIVSAILAMAKALNLDTIAEGVETQQQKAFLQNTSCHAVQGFYFSKPIPVAEFHRYWEKQKAVS</sequence>
<dbReference type="InterPro" id="IPR013655">
    <property type="entry name" value="PAS_fold_3"/>
</dbReference>
<dbReference type="OrthoDB" id="9804951at2"/>
<dbReference type="SUPFAM" id="SSF141868">
    <property type="entry name" value="EAL domain-like"/>
    <property type="match status" value="1"/>
</dbReference>
<dbReference type="Pfam" id="PF00990">
    <property type="entry name" value="GGDEF"/>
    <property type="match status" value="1"/>
</dbReference>
<protein>
    <recommendedName>
        <fullName evidence="1">cyclic-guanylate-specific phosphodiesterase</fullName>
        <ecNumber evidence="1">3.1.4.52</ecNumber>
    </recommendedName>
</protein>
<feature type="domain" description="PAC" evidence="5">
    <location>
        <begin position="213"/>
        <end position="265"/>
    </location>
</feature>
<keyword evidence="2" id="KW-0973">c-di-GMP</keyword>
<dbReference type="InterPro" id="IPR029787">
    <property type="entry name" value="Nucleotide_cyclase"/>
</dbReference>
<evidence type="ECO:0000259" key="6">
    <source>
        <dbReference type="PROSITE" id="PS50883"/>
    </source>
</evidence>
<dbReference type="InterPro" id="IPR000014">
    <property type="entry name" value="PAS"/>
</dbReference>
<evidence type="ECO:0000256" key="1">
    <source>
        <dbReference type="ARBA" id="ARBA00012282"/>
    </source>
</evidence>
<dbReference type="Gene3D" id="3.30.70.270">
    <property type="match status" value="1"/>
</dbReference>
<keyword evidence="3" id="KW-0597">Phosphoprotein</keyword>
<feature type="domain" description="GGDEF" evidence="7">
    <location>
        <begin position="297"/>
        <end position="443"/>
    </location>
</feature>
<dbReference type="SMART" id="SM00052">
    <property type="entry name" value="EAL"/>
    <property type="match status" value="1"/>
</dbReference>
<dbReference type="InterPro" id="IPR000700">
    <property type="entry name" value="PAS-assoc_C"/>
</dbReference>
<name>V5E079_9GAMM</name>
<dbReference type="SUPFAM" id="SSF55073">
    <property type="entry name" value="Nucleotide cyclase"/>
    <property type="match status" value="1"/>
</dbReference>
<dbReference type="Proteomes" id="UP000017842">
    <property type="component" value="Unassembled WGS sequence"/>
</dbReference>
<dbReference type="InterPro" id="IPR001633">
    <property type="entry name" value="EAL_dom"/>
</dbReference>
<proteinExistence type="predicted"/>
<dbReference type="PROSITE" id="PS50883">
    <property type="entry name" value="EAL"/>
    <property type="match status" value="1"/>
</dbReference>
<evidence type="ECO:0000259" key="5">
    <source>
        <dbReference type="PROSITE" id="PS50113"/>
    </source>
</evidence>
<dbReference type="CDD" id="cd00156">
    <property type="entry name" value="REC"/>
    <property type="match status" value="1"/>
</dbReference>
<dbReference type="NCBIfam" id="TIGR00254">
    <property type="entry name" value="GGDEF"/>
    <property type="match status" value="1"/>
</dbReference>
<dbReference type="CDD" id="cd00130">
    <property type="entry name" value="PAS"/>
    <property type="match status" value="1"/>
</dbReference>
<organism evidence="8 9">
    <name type="scientific">Methyloglobulus morosus KoM1</name>
    <dbReference type="NCBI Taxonomy" id="1116472"/>
    <lineage>
        <taxon>Bacteria</taxon>
        <taxon>Pseudomonadati</taxon>
        <taxon>Pseudomonadota</taxon>
        <taxon>Gammaproteobacteria</taxon>
        <taxon>Methylococcales</taxon>
        <taxon>Methylococcaceae</taxon>
        <taxon>Methyloglobulus</taxon>
    </lineage>
</organism>
<dbReference type="Gene3D" id="3.40.50.2300">
    <property type="match status" value="1"/>
</dbReference>
<comment type="caution">
    <text evidence="8">The sequence shown here is derived from an EMBL/GenBank/DDBJ whole genome shotgun (WGS) entry which is preliminary data.</text>
</comment>
<dbReference type="GO" id="GO:0000160">
    <property type="term" value="P:phosphorelay signal transduction system"/>
    <property type="evidence" value="ECO:0007669"/>
    <property type="project" value="InterPro"/>
</dbReference>
<evidence type="ECO:0000256" key="3">
    <source>
        <dbReference type="PROSITE-ProRule" id="PRU00169"/>
    </source>
</evidence>
<dbReference type="PROSITE" id="PS50887">
    <property type="entry name" value="GGDEF"/>
    <property type="match status" value="1"/>
</dbReference>
<gene>
    <name evidence="8" type="ORF">MGMO_41c00220</name>
</gene>
<dbReference type="Pfam" id="PF08447">
    <property type="entry name" value="PAS_3"/>
    <property type="match status" value="1"/>
</dbReference>
<dbReference type="InterPro" id="IPR052155">
    <property type="entry name" value="Biofilm_reg_signaling"/>
</dbReference>
<dbReference type="FunFam" id="3.20.20.450:FF:000001">
    <property type="entry name" value="Cyclic di-GMP phosphodiesterase yahA"/>
    <property type="match status" value="1"/>
</dbReference>
<dbReference type="SMART" id="SM00448">
    <property type="entry name" value="REC"/>
    <property type="match status" value="1"/>
</dbReference>
<accession>V5E079</accession>
<dbReference type="PROSITE" id="PS50113">
    <property type="entry name" value="PAC"/>
    <property type="match status" value="1"/>
</dbReference>
<evidence type="ECO:0000313" key="8">
    <source>
        <dbReference type="EMBL" id="ESS72956.1"/>
    </source>
</evidence>
<evidence type="ECO:0000259" key="7">
    <source>
        <dbReference type="PROSITE" id="PS50887"/>
    </source>
</evidence>